<feature type="compositionally biased region" description="Basic and acidic residues" evidence="5">
    <location>
        <begin position="574"/>
        <end position="588"/>
    </location>
</feature>
<keyword evidence="8" id="KW-1185">Reference proteome</keyword>
<evidence type="ECO:0000256" key="6">
    <source>
        <dbReference type="SAM" id="Phobius"/>
    </source>
</evidence>
<dbReference type="InterPro" id="IPR011701">
    <property type="entry name" value="MFS"/>
</dbReference>
<evidence type="ECO:0000256" key="3">
    <source>
        <dbReference type="ARBA" id="ARBA00022989"/>
    </source>
</evidence>
<sequence length="605" mass="65957">MPSGPSTSDYHERAEDTPLLPQPQRRNQDRQSNAMGYSLASIFRWKPHPYWLIPVVLVMSMSRGVTMSPRIQVYKAIACRTLSSDSPGVGSSLTEIINTTTQCGDTDVQAKAAKIQAAVVTLMSALSAITTGFWSRRGDTHGRKPILSAFLIGALLMEAVFVLVMKPDSWFGRYGEKAILVGPILEGLVGGLSTFNGVVHAYISDCTRHGSRSKIFSTVQGMVFVGLAIGPPFAGVLLPQVGYSDSFFYTSITLIFLTLLYVNFVCPESFIPVERETIENIREEEQQSKSSAIYAARRLITRFLSALLSPILMFAPRRVLSSRKLNYGMPLVGLSLFLYLVSTGVYSAKYLYAQHVFTWNTAELGYYMSILWITRAFNLLVFLPIVISYLKPKPTTAPGSSPNAHDVAAELKFDRYLAQISVGLDGLADSLVALTASRSQPFFVALSCLSSFTSGGNPALHSLGAIALHACGYSSEVGTLFGAMGVLSAVAHIISPSIYAGTYSRTVGSFPEAIFVLAACLLFSAVLFLSRVQADENEIEMIHGNASSRSRRTSVDERRPFSGSYDYDAIPAYEEGHGSEHEEEERRRASAPQPDGGSSLVERVT</sequence>
<dbReference type="SUPFAM" id="SSF103473">
    <property type="entry name" value="MFS general substrate transporter"/>
    <property type="match status" value="1"/>
</dbReference>
<keyword evidence="2 6" id="KW-0812">Transmembrane</keyword>
<dbReference type="Gene3D" id="1.20.1250.20">
    <property type="entry name" value="MFS general substrate transporter like domains"/>
    <property type="match status" value="1"/>
</dbReference>
<feature type="transmembrane region" description="Helical" evidence="6">
    <location>
        <begin position="184"/>
        <end position="203"/>
    </location>
</feature>
<evidence type="ECO:0000256" key="5">
    <source>
        <dbReference type="SAM" id="MobiDB-lite"/>
    </source>
</evidence>
<dbReference type="GO" id="GO:0022857">
    <property type="term" value="F:transmembrane transporter activity"/>
    <property type="evidence" value="ECO:0007669"/>
    <property type="project" value="InterPro"/>
</dbReference>
<dbReference type="GO" id="GO:0016020">
    <property type="term" value="C:membrane"/>
    <property type="evidence" value="ECO:0007669"/>
    <property type="project" value="UniProtKB-SubCell"/>
</dbReference>
<feature type="transmembrane region" description="Helical" evidence="6">
    <location>
        <begin position="364"/>
        <end position="390"/>
    </location>
</feature>
<accession>A0A8H6M4M1</accession>
<feature type="transmembrane region" description="Helical" evidence="6">
    <location>
        <begin position="246"/>
        <end position="266"/>
    </location>
</feature>
<organism evidence="7 8">
    <name type="scientific">Ephemerocybe angulata</name>
    <dbReference type="NCBI Taxonomy" id="980116"/>
    <lineage>
        <taxon>Eukaryota</taxon>
        <taxon>Fungi</taxon>
        <taxon>Dikarya</taxon>
        <taxon>Basidiomycota</taxon>
        <taxon>Agaricomycotina</taxon>
        <taxon>Agaricomycetes</taxon>
        <taxon>Agaricomycetidae</taxon>
        <taxon>Agaricales</taxon>
        <taxon>Agaricineae</taxon>
        <taxon>Psathyrellaceae</taxon>
        <taxon>Ephemerocybe</taxon>
    </lineage>
</organism>
<feature type="transmembrane region" description="Helical" evidence="6">
    <location>
        <begin position="115"/>
        <end position="134"/>
    </location>
</feature>
<feature type="transmembrane region" description="Helical" evidence="6">
    <location>
        <begin position="480"/>
        <end position="501"/>
    </location>
</feature>
<dbReference type="OrthoDB" id="3026777at2759"/>
<dbReference type="InterPro" id="IPR036259">
    <property type="entry name" value="MFS_trans_sf"/>
</dbReference>
<dbReference type="PANTHER" id="PTHR23507">
    <property type="entry name" value="ZGC:174356"/>
    <property type="match status" value="1"/>
</dbReference>
<evidence type="ECO:0000256" key="1">
    <source>
        <dbReference type="ARBA" id="ARBA00004141"/>
    </source>
</evidence>
<comment type="subcellular location">
    <subcellularLocation>
        <location evidence="1">Membrane</location>
        <topology evidence="1">Multi-pass membrane protein</topology>
    </subcellularLocation>
</comment>
<evidence type="ECO:0000313" key="7">
    <source>
        <dbReference type="EMBL" id="KAF6755478.1"/>
    </source>
</evidence>
<dbReference type="Pfam" id="PF07690">
    <property type="entry name" value="MFS_1"/>
    <property type="match status" value="1"/>
</dbReference>
<feature type="transmembrane region" description="Helical" evidence="6">
    <location>
        <begin position="299"/>
        <end position="315"/>
    </location>
</feature>
<feature type="transmembrane region" description="Helical" evidence="6">
    <location>
        <begin position="327"/>
        <end position="352"/>
    </location>
</feature>
<dbReference type="PANTHER" id="PTHR23507:SF1">
    <property type="entry name" value="FI18259P1-RELATED"/>
    <property type="match status" value="1"/>
</dbReference>
<feature type="region of interest" description="Disordered" evidence="5">
    <location>
        <begin position="1"/>
        <end position="32"/>
    </location>
</feature>
<gene>
    <name evidence="7" type="ORF">DFP72DRAFT_1169711</name>
</gene>
<name>A0A8H6M4M1_9AGAR</name>
<feature type="region of interest" description="Disordered" evidence="5">
    <location>
        <begin position="546"/>
        <end position="605"/>
    </location>
</feature>
<feature type="transmembrane region" description="Helical" evidence="6">
    <location>
        <begin position="513"/>
        <end position="532"/>
    </location>
</feature>
<keyword evidence="3 6" id="KW-1133">Transmembrane helix</keyword>
<dbReference type="Proteomes" id="UP000521943">
    <property type="component" value="Unassembled WGS sequence"/>
</dbReference>
<comment type="caution">
    <text evidence="7">The sequence shown here is derived from an EMBL/GenBank/DDBJ whole genome shotgun (WGS) entry which is preliminary data.</text>
</comment>
<evidence type="ECO:0000256" key="4">
    <source>
        <dbReference type="ARBA" id="ARBA00023136"/>
    </source>
</evidence>
<keyword evidence="4 6" id="KW-0472">Membrane</keyword>
<evidence type="ECO:0000256" key="2">
    <source>
        <dbReference type="ARBA" id="ARBA00022692"/>
    </source>
</evidence>
<reference evidence="7 8" key="1">
    <citation type="submission" date="2020-07" db="EMBL/GenBank/DDBJ databases">
        <title>Comparative genomics of pyrophilous fungi reveals a link between fire events and developmental genes.</title>
        <authorList>
            <consortium name="DOE Joint Genome Institute"/>
            <person name="Steindorff A.S."/>
            <person name="Carver A."/>
            <person name="Calhoun S."/>
            <person name="Stillman K."/>
            <person name="Liu H."/>
            <person name="Lipzen A."/>
            <person name="Pangilinan J."/>
            <person name="Labutti K."/>
            <person name="Bruns T.D."/>
            <person name="Grigoriev I.V."/>
        </authorList>
    </citation>
    <scope>NUCLEOTIDE SEQUENCE [LARGE SCALE GENOMIC DNA]</scope>
    <source>
        <strain evidence="7 8">CBS 144469</strain>
    </source>
</reference>
<feature type="transmembrane region" description="Helical" evidence="6">
    <location>
        <begin position="215"/>
        <end position="234"/>
    </location>
</feature>
<protein>
    <submittedName>
        <fullName evidence="7">Major facilitator superfamily domain-containing protein</fullName>
    </submittedName>
</protein>
<feature type="transmembrane region" description="Helical" evidence="6">
    <location>
        <begin position="146"/>
        <end position="164"/>
    </location>
</feature>
<dbReference type="AlphaFoldDB" id="A0A8H6M4M1"/>
<evidence type="ECO:0000313" key="8">
    <source>
        <dbReference type="Proteomes" id="UP000521943"/>
    </source>
</evidence>
<proteinExistence type="predicted"/>
<dbReference type="EMBL" id="JACGCI010000030">
    <property type="protein sequence ID" value="KAF6755478.1"/>
    <property type="molecule type" value="Genomic_DNA"/>
</dbReference>